<reference evidence="17 18" key="1">
    <citation type="submission" date="2019-01" db="EMBL/GenBank/DDBJ databases">
        <title>Altererythrobacter rhizovicinus sp. nov., isolated from the rhizosphere soil of Haloxylon ammodendron.</title>
        <authorList>
            <person name="Li H.-P."/>
            <person name="Gou J.-Y."/>
            <person name="Yao D."/>
            <person name="Han Q.-Q."/>
            <person name="Shao K.-Z."/>
            <person name="Zhao Q."/>
            <person name="Zhang J.-L."/>
        </authorList>
    </citation>
    <scope>NUCLEOTIDE SEQUENCE [LARGE SCALE GENOMIC DNA]</scope>
    <source>
        <strain evidence="17 18">AY-3R</strain>
    </source>
</reference>
<feature type="active site" description="Acyl-ester intermediate" evidence="13">
    <location>
        <position position="54"/>
    </location>
</feature>
<dbReference type="Proteomes" id="UP000293623">
    <property type="component" value="Unassembled WGS sequence"/>
</dbReference>
<dbReference type="PRINTS" id="PR00725">
    <property type="entry name" value="DADACBPTASE1"/>
</dbReference>
<dbReference type="Gene3D" id="2.60.410.10">
    <property type="entry name" value="D-Ala-D-Ala carboxypeptidase, C-terminal domain"/>
    <property type="match status" value="1"/>
</dbReference>
<dbReference type="InterPro" id="IPR018044">
    <property type="entry name" value="Peptidase_S11"/>
</dbReference>
<dbReference type="SMART" id="SM00936">
    <property type="entry name" value="PBP5_C"/>
    <property type="match status" value="1"/>
</dbReference>
<keyword evidence="7" id="KW-0732">Signal</keyword>
<evidence type="ECO:0000256" key="6">
    <source>
        <dbReference type="ARBA" id="ARBA00022670"/>
    </source>
</evidence>
<evidence type="ECO:0000256" key="11">
    <source>
        <dbReference type="ARBA" id="ARBA00023316"/>
    </source>
</evidence>
<evidence type="ECO:0000256" key="4">
    <source>
        <dbReference type="ARBA" id="ARBA00012448"/>
    </source>
</evidence>
<feature type="active site" description="Proton acceptor" evidence="13">
    <location>
        <position position="57"/>
    </location>
</feature>
<keyword evidence="6" id="KW-0645">Protease</keyword>
<dbReference type="GO" id="GO:0006508">
    <property type="term" value="P:proteolysis"/>
    <property type="evidence" value="ECO:0007669"/>
    <property type="project" value="UniProtKB-KW"/>
</dbReference>
<evidence type="ECO:0000256" key="9">
    <source>
        <dbReference type="ARBA" id="ARBA00022960"/>
    </source>
</evidence>
<feature type="active site" evidence="13">
    <location>
        <position position="117"/>
    </location>
</feature>
<feature type="binding site" evidence="14">
    <location>
        <position position="221"/>
    </location>
    <ligand>
        <name>substrate</name>
    </ligand>
</feature>
<dbReference type="InterPro" id="IPR015956">
    <property type="entry name" value="Peniciliin-bd_prot_C_sf"/>
</dbReference>
<proteinExistence type="inferred from homology"/>
<dbReference type="InterPro" id="IPR001967">
    <property type="entry name" value="Peptidase_S11_N"/>
</dbReference>
<sequence>MVPALALASAAGGADPAPERIQPFAGAPIALLVDLSSGQVLFSREADRRFMPASITKVMTAFLAFELMEEGKLSPGQSYAMSEHAYREWHGKGSRMFLDRGEPVTVETLLLGIASVSANDASVVLAEGAAGSVDNWVSMMNAKAREIGMTDSHFGTPNGWMDEGRTFTTANDLAILAREMIARHPDLYRFYFGREGMSYRGIAQANHDPITGRVEGADGIKTGFTNQAGYGFLGSAERDGRRLIMVAATAPTPRDRNDASIALMEWGFDAFDTRALYPRGGYVGEALVQEGARGTVPLVAAGPIHATYPRGAEITPRLTIRYDGPLQAPLREGERVAELEIAVEGAPPSRVPLLAGQAVEEANGWQRLVNGVVGMFR</sequence>
<organism evidence="17 18">
    <name type="scientific">Pelagerythrobacter rhizovicinus</name>
    <dbReference type="NCBI Taxonomy" id="2268576"/>
    <lineage>
        <taxon>Bacteria</taxon>
        <taxon>Pseudomonadati</taxon>
        <taxon>Pseudomonadota</taxon>
        <taxon>Alphaproteobacteria</taxon>
        <taxon>Sphingomonadales</taxon>
        <taxon>Erythrobacteraceae</taxon>
        <taxon>Pelagerythrobacter</taxon>
    </lineage>
</organism>
<dbReference type="EMBL" id="SDPV01000001">
    <property type="protein sequence ID" value="RXZ66698.1"/>
    <property type="molecule type" value="Genomic_DNA"/>
</dbReference>
<evidence type="ECO:0000256" key="3">
    <source>
        <dbReference type="ARBA" id="ARBA00007164"/>
    </source>
</evidence>
<evidence type="ECO:0000256" key="12">
    <source>
        <dbReference type="ARBA" id="ARBA00034000"/>
    </source>
</evidence>
<dbReference type="AlphaFoldDB" id="A0A4Q2KMX2"/>
<dbReference type="GO" id="GO:0009252">
    <property type="term" value="P:peptidoglycan biosynthetic process"/>
    <property type="evidence" value="ECO:0007669"/>
    <property type="project" value="UniProtKB-UniPathway"/>
</dbReference>
<dbReference type="SUPFAM" id="SSF56601">
    <property type="entry name" value="beta-lactamase/transpeptidase-like"/>
    <property type="match status" value="1"/>
</dbReference>
<dbReference type="SUPFAM" id="SSF69189">
    <property type="entry name" value="Penicillin-binding protein associated domain"/>
    <property type="match status" value="1"/>
</dbReference>
<dbReference type="PANTHER" id="PTHR21581:SF6">
    <property type="entry name" value="TRAFFICKING PROTEIN PARTICLE COMPLEX SUBUNIT 12"/>
    <property type="match status" value="1"/>
</dbReference>
<keyword evidence="18" id="KW-1185">Reference proteome</keyword>
<dbReference type="InterPro" id="IPR037167">
    <property type="entry name" value="Peptidase_S11_C_sf"/>
</dbReference>
<keyword evidence="11" id="KW-0961">Cell wall biogenesis/degradation</keyword>
<dbReference type="UniPathway" id="UPA00219"/>
<evidence type="ECO:0000256" key="5">
    <source>
        <dbReference type="ARBA" id="ARBA00022645"/>
    </source>
</evidence>
<evidence type="ECO:0000313" key="17">
    <source>
        <dbReference type="EMBL" id="RXZ66698.1"/>
    </source>
</evidence>
<dbReference type="Pfam" id="PF00768">
    <property type="entry name" value="Peptidase_S11"/>
    <property type="match status" value="1"/>
</dbReference>
<dbReference type="Pfam" id="PF07943">
    <property type="entry name" value="PBP5_C"/>
    <property type="match status" value="1"/>
</dbReference>
<dbReference type="PANTHER" id="PTHR21581">
    <property type="entry name" value="D-ALANYL-D-ALANINE CARBOXYPEPTIDASE"/>
    <property type="match status" value="1"/>
</dbReference>
<comment type="catalytic activity">
    <reaction evidence="12">
        <text>Preferential cleavage: (Ac)2-L-Lys-D-Ala-|-D-Ala. Also transpeptidation of peptidyl-alanyl moieties that are N-acyl substituents of D-alanine.</text>
        <dbReference type="EC" id="3.4.16.4"/>
    </reaction>
</comment>
<evidence type="ECO:0000259" key="16">
    <source>
        <dbReference type="SMART" id="SM00936"/>
    </source>
</evidence>
<evidence type="ECO:0000256" key="1">
    <source>
        <dbReference type="ARBA" id="ARBA00003217"/>
    </source>
</evidence>
<evidence type="ECO:0000256" key="10">
    <source>
        <dbReference type="ARBA" id="ARBA00022984"/>
    </source>
</evidence>
<dbReference type="GO" id="GO:0071555">
    <property type="term" value="P:cell wall organization"/>
    <property type="evidence" value="ECO:0007669"/>
    <property type="project" value="UniProtKB-KW"/>
</dbReference>
<comment type="function">
    <text evidence="1">Removes C-terminal D-alanyl residues from sugar-peptide cell wall precursors.</text>
</comment>
<protein>
    <recommendedName>
        <fullName evidence="4">serine-type D-Ala-D-Ala carboxypeptidase</fullName>
        <ecNumber evidence="4">3.4.16.4</ecNumber>
    </recommendedName>
</protein>
<dbReference type="GO" id="GO:0009002">
    <property type="term" value="F:serine-type D-Ala-D-Ala carboxypeptidase activity"/>
    <property type="evidence" value="ECO:0007669"/>
    <property type="project" value="UniProtKB-EC"/>
</dbReference>
<comment type="caution">
    <text evidence="17">The sequence shown here is derived from an EMBL/GenBank/DDBJ whole genome shotgun (WGS) entry which is preliminary data.</text>
</comment>
<evidence type="ECO:0000256" key="7">
    <source>
        <dbReference type="ARBA" id="ARBA00022729"/>
    </source>
</evidence>
<dbReference type="Gene3D" id="3.40.710.10">
    <property type="entry name" value="DD-peptidase/beta-lactamase superfamily"/>
    <property type="match status" value="1"/>
</dbReference>
<evidence type="ECO:0000256" key="15">
    <source>
        <dbReference type="RuleBase" id="RU004016"/>
    </source>
</evidence>
<gene>
    <name evidence="17" type="ORF">ETX26_05155</name>
</gene>
<dbReference type="GO" id="GO:0008360">
    <property type="term" value="P:regulation of cell shape"/>
    <property type="evidence" value="ECO:0007669"/>
    <property type="project" value="UniProtKB-KW"/>
</dbReference>
<keyword evidence="10" id="KW-0573">Peptidoglycan synthesis</keyword>
<comment type="similarity">
    <text evidence="3 15">Belongs to the peptidase S11 family.</text>
</comment>
<feature type="domain" description="Peptidase S11 D-Ala-D-Ala carboxypeptidase A C-terminal" evidence="16">
    <location>
        <begin position="271"/>
        <end position="361"/>
    </location>
</feature>
<dbReference type="EC" id="3.4.16.4" evidence="4"/>
<keyword evidence="5 17" id="KW-0121">Carboxypeptidase</keyword>
<evidence type="ECO:0000256" key="2">
    <source>
        <dbReference type="ARBA" id="ARBA00004752"/>
    </source>
</evidence>
<dbReference type="InterPro" id="IPR012338">
    <property type="entry name" value="Beta-lactam/transpept-like"/>
</dbReference>
<accession>A0A4Q2KMX2</accession>
<dbReference type="InterPro" id="IPR012907">
    <property type="entry name" value="Peptidase_S11_C"/>
</dbReference>
<keyword evidence="9" id="KW-0133">Cell shape</keyword>
<name>A0A4Q2KMX2_9SPHN</name>
<evidence type="ECO:0000313" key="18">
    <source>
        <dbReference type="Proteomes" id="UP000293623"/>
    </source>
</evidence>
<dbReference type="OrthoDB" id="9795979at2"/>
<keyword evidence="8" id="KW-0378">Hydrolase</keyword>
<comment type="pathway">
    <text evidence="2">Cell wall biogenesis; peptidoglycan biosynthesis.</text>
</comment>
<evidence type="ECO:0000256" key="13">
    <source>
        <dbReference type="PIRSR" id="PIRSR618044-1"/>
    </source>
</evidence>
<evidence type="ECO:0000256" key="14">
    <source>
        <dbReference type="PIRSR" id="PIRSR618044-2"/>
    </source>
</evidence>
<evidence type="ECO:0000256" key="8">
    <source>
        <dbReference type="ARBA" id="ARBA00022801"/>
    </source>
</evidence>